<accession>A0A1F6MA19</accession>
<dbReference type="CDD" id="cd05254">
    <property type="entry name" value="dTDP_HR_like_SDR_e"/>
    <property type="match status" value="1"/>
</dbReference>
<dbReference type="Proteomes" id="UP000176413">
    <property type="component" value="Unassembled WGS sequence"/>
</dbReference>
<dbReference type="Gene3D" id="3.40.50.720">
    <property type="entry name" value="NAD(P)-binding Rossmann-like Domain"/>
    <property type="match status" value="1"/>
</dbReference>
<evidence type="ECO:0000259" key="5">
    <source>
        <dbReference type="Pfam" id="PF09314"/>
    </source>
</evidence>
<dbReference type="GO" id="GO:0005829">
    <property type="term" value="C:cytosol"/>
    <property type="evidence" value="ECO:0007669"/>
    <property type="project" value="TreeGrafter"/>
</dbReference>
<sequence>MLQVSGVKQPNIAIVGLRGIPNSYGGFETLAEEIADRLVKFGVRATVYCRRSYFQERPAIYKGVHLIYLPTIENKFLDTPWHTLLSVVHCLIKRTADTVMVVNIGNAPFALLAKIFGKKIIFCVDGLDWKRQKWNAFARWYLKTCSYFAKYVADEVVTDAQSVHDYYKKERATTSTHIPYGTDIEMDSQTDGNILAEHGLISKKYFIYVARFEPENNPLFVIKAYVNSGSMLPLVMVGDNRYDLDFVKTVKAAANDRVIFLGYIFGQPYKQLVKNALASIRAAEVGGLSPAVIEAMGRGVCVVANDKPENREPLAETGLFYPLEISALARHFKQLSLHPEQAIELGQKAAQRAMILYSWDKIAFDYFKLLKRVQSPVTTRVDHLQSVTDGAKRILITGAGGMFGGALYEATRERYTVRATSFHPTEPWMTALDVRDRVAYEKIVEEFKPHFIIHAPAITDLEKCERNIPEAYGVNTLPVKYAAELATKYNAQLIYLSTSNVFDGSKNNYTETDEPRPINAYGLTKHMGELMAEYYARKYLIIRLGWFMGGGPTKDKKFVAKIVEQIVAGKKDLYAVTDKAGSISYAPDIAKNIISLLEAGTGGIYNMVSTGMPTRYEVAEEVVSILGYKKAITVHGVDEKFFSKTFTTVRSAHECLVNERLDREGLNRQRRWQESLRDYLASDFAYAKNPASPILTTKPAIAAS</sequence>
<evidence type="ECO:0000256" key="1">
    <source>
        <dbReference type="ARBA" id="ARBA00010944"/>
    </source>
</evidence>
<evidence type="ECO:0000256" key="2">
    <source>
        <dbReference type="RuleBase" id="RU364082"/>
    </source>
</evidence>
<dbReference type="Pfam" id="PF04321">
    <property type="entry name" value="RmlD_sub_bind"/>
    <property type="match status" value="1"/>
</dbReference>
<dbReference type="InterPro" id="IPR005913">
    <property type="entry name" value="dTDP_dehydrorham_reduct"/>
</dbReference>
<gene>
    <name evidence="6" type="ORF">A3D53_02085</name>
</gene>
<dbReference type="UniPathway" id="UPA00124"/>
<keyword evidence="2" id="KW-0521">NADP</keyword>
<feature type="domain" description="Glycosyl transferase family 1" evidence="3">
    <location>
        <begin position="203"/>
        <end position="351"/>
    </location>
</feature>
<comment type="similarity">
    <text evidence="1 2">Belongs to the dTDP-4-dehydrorhamnose reductase family.</text>
</comment>
<proteinExistence type="inferred from homology"/>
<dbReference type="Pfam" id="PF00534">
    <property type="entry name" value="Glycos_transf_1"/>
    <property type="match status" value="1"/>
</dbReference>
<evidence type="ECO:0000313" key="6">
    <source>
        <dbReference type="EMBL" id="OGH68477.1"/>
    </source>
</evidence>
<dbReference type="GO" id="GO:0016757">
    <property type="term" value="F:glycosyltransferase activity"/>
    <property type="evidence" value="ECO:0007669"/>
    <property type="project" value="InterPro"/>
</dbReference>
<organism evidence="6 7">
    <name type="scientific">Candidatus Magasanikbacteria bacterium RIFCSPHIGHO2_02_FULL_45_10</name>
    <dbReference type="NCBI Taxonomy" id="1798679"/>
    <lineage>
        <taxon>Bacteria</taxon>
        <taxon>Candidatus Magasanikiibacteriota</taxon>
    </lineage>
</organism>
<dbReference type="GO" id="GO:0019305">
    <property type="term" value="P:dTDP-rhamnose biosynthetic process"/>
    <property type="evidence" value="ECO:0007669"/>
    <property type="project" value="UniProtKB-UniPathway"/>
</dbReference>
<reference evidence="6 7" key="1">
    <citation type="journal article" date="2016" name="Nat. Commun.">
        <title>Thousands of microbial genomes shed light on interconnected biogeochemical processes in an aquifer system.</title>
        <authorList>
            <person name="Anantharaman K."/>
            <person name="Brown C.T."/>
            <person name="Hug L.A."/>
            <person name="Sharon I."/>
            <person name="Castelle C.J."/>
            <person name="Probst A.J."/>
            <person name="Thomas B.C."/>
            <person name="Singh A."/>
            <person name="Wilkins M.J."/>
            <person name="Karaoz U."/>
            <person name="Brodie E.L."/>
            <person name="Williams K.H."/>
            <person name="Hubbard S.S."/>
            <person name="Banfield J.F."/>
        </authorList>
    </citation>
    <scope>NUCLEOTIDE SEQUENCE [LARGE SCALE GENOMIC DNA]</scope>
</reference>
<dbReference type="Gene3D" id="3.40.50.2000">
    <property type="entry name" value="Glycogen Phosphorylase B"/>
    <property type="match status" value="2"/>
</dbReference>
<dbReference type="Pfam" id="PF09314">
    <property type="entry name" value="DUF1972"/>
    <property type="match status" value="1"/>
</dbReference>
<evidence type="ECO:0000313" key="7">
    <source>
        <dbReference type="Proteomes" id="UP000176413"/>
    </source>
</evidence>
<evidence type="ECO:0000259" key="4">
    <source>
        <dbReference type="Pfam" id="PF04321"/>
    </source>
</evidence>
<dbReference type="InterPro" id="IPR001296">
    <property type="entry name" value="Glyco_trans_1"/>
</dbReference>
<feature type="domain" description="DUF1972" evidence="5">
    <location>
        <begin position="12"/>
        <end position="183"/>
    </location>
</feature>
<dbReference type="SUPFAM" id="SSF51735">
    <property type="entry name" value="NAD(P)-binding Rossmann-fold domains"/>
    <property type="match status" value="1"/>
</dbReference>
<dbReference type="InterPro" id="IPR015393">
    <property type="entry name" value="DUF1972"/>
</dbReference>
<name>A0A1F6MA19_9BACT</name>
<comment type="pathway">
    <text evidence="2">Carbohydrate biosynthesis; dTDP-L-rhamnose biosynthesis.</text>
</comment>
<dbReference type="GO" id="GO:0008831">
    <property type="term" value="F:dTDP-4-dehydrorhamnose reductase activity"/>
    <property type="evidence" value="ECO:0007669"/>
    <property type="project" value="UniProtKB-EC"/>
</dbReference>
<dbReference type="PANTHER" id="PTHR10491:SF4">
    <property type="entry name" value="METHIONINE ADENOSYLTRANSFERASE 2 SUBUNIT BETA"/>
    <property type="match status" value="1"/>
</dbReference>
<dbReference type="InterPro" id="IPR036291">
    <property type="entry name" value="NAD(P)-bd_dom_sf"/>
</dbReference>
<feature type="domain" description="RmlD-like substrate binding" evidence="4">
    <location>
        <begin position="393"/>
        <end position="681"/>
    </location>
</feature>
<dbReference type="SUPFAM" id="SSF53756">
    <property type="entry name" value="UDP-Glycosyltransferase/glycogen phosphorylase"/>
    <property type="match status" value="1"/>
</dbReference>
<dbReference type="AlphaFoldDB" id="A0A1F6MA19"/>
<comment type="function">
    <text evidence="2">Catalyzes the reduction of dTDP-6-deoxy-L-lyxo-4-hexulose to yield dTDP-L-rhamnose.</text>
</comment>
<keyword evidence="2" id="KW-0560">Oxidoreductase</keyword>
<dbReference type="EC" id="1.1.1.133" evidence="2"/>
<comment type="caution">
    <text evidence="6">The sequence shown here is derived from an EMBL/GenBank/DDBJ whole genome shotgun (WGS) entry which is preliminary data.</text>
</comment>
<dbReference type="InterPro" id="IPR029903">
    <property type="entry name" value="RmlD-like-bd"/>
</dbReference>
<protein>
    <recommendedName>
        <fullName evidence="2">dTDP-4-dehydrorhamnose reductase</fullName>
        <ecNumber evidence="2">1.1.1.133</ecNumber>
    </recommendedName>
</protein>
<evidence type="ECO:0000259" key="3">
    <source>
        <dbReference type="Pfam" id="PF00534"/>
    </source>
</evidence>
<dbReference type="PANTHER" id="PTHR10491">
    <property type="entry name" value="DTDP-4-DEHYDRORHAMNOSE REDUCTASE"/>
    <property type="match status" value="1"/>
</dbReference>
<dbReference type="EMBL" id="MFQA01000040">
    <property type="protein sequence ID" value="OGH68477.1"/>
    <property type="molecule type" value="Genomic_DNA"/>
</dbReference>